<evidence type="ECO:0000256" key="3">
    <source>
        <dbReference type="SAM" id="MobiDB-lite"/>
    </source>
</evidence>
<dbReference type="InterPro" id="IPR009003">
    <property type="entry name" value="Peptidase_S1_PA"/>
</dbReference>
<evidence type="ECO:0000256" key="2">
    <source>
        <dbReference type="ARBA" id="ARBA00022801"/>
    </source>
</evidence>
<keyword evidence="4" id="KW-1133">Transmembrane helix</keyword>
<feature type="region of interest" description="Disordered" evidence="3">
    <location>
        <begin position="1"/>
        <end position="40"/>
    </location>
</feature>
<dbReference type="PANTHER" id="PTHR43343:SF3">
    <property type="entry name" value="PROTEASE DO-LIKE 8, CHLOROPLASTIC"/>
    <property type="match status" value="1"/>
</dbReference>
<evidence type="ECO:0000313" key="5">
    <source>
        <dbReference type="EMBL" id="ART53760.1"/>
    </source>
</evidence>
<dbReference type="Pfam" id="PF13365">
    <property type="entry name" value="Trypsin_2"/>
    <property type="match status" value="1"/>
</dbReference>
<dbReference type="RefSeq" id="WP_094099245.1">
    <property type="nucleotide sequence ID" value="NZ_CP021361.1"/>
</dbReference>
<dbReference type="GO" id="GO:0006508">
    <property type="term" value="P:proteolysis"/>
    <property type="evidence" value="ECO:0007669"/>
    <property type="project" value="UniProtKB-KW"/>
</dbReference>
<proteinExistence type="predicted"/>
<keyword evidence="1" id="KW-0645">Protease</keyword>
<dbReference type="AlphaFoldDB" id="A0A240U8P9"/>
<dbReference type="GO" id="GO:0004252">
    <property type="term" value="F:serine-type endopeptidase activity"/>
    <property type="evidence" value="ECO:0007669"/>
    <property type="project" value="InterPro"/>
</dbReference>
<protein>
    <submittedName>
        <fullName evidence="5">Peptidase S1</fullName>
    </submittedName>
</protein>
<evidence type="ECO:0000313" key="6">
    <source>
        <dbReference type="Proteomes" id="UP000194432"/>
    </source>
</evidence>
<dbReference type="Gene3D" id="2.40.10.120">
    <property type="match status" value="1"/>
</dbReference>
<dbReference type="PANTHER" id="PTHR43343">
    <property type="entry name" value="PEPTIDASE S12"/>
    <property type="match status" value="1"/>
</dbReference>
<dbReference type="Proteomes" id="UP000194432">
    <property type="component" value="Chromosome 1"/>
</dbReference>
<evidence type="ECO:0000256" key="1">
    <source>
        <dbReference type="ARBA" id="ARBA00022670"/>
    </source>
</evidence>
<keyword evidence="6" id="KW-1185">Reference proteome</keyword>
<dbReference type="KEGG" id="acin:CBP34_17150"/>
<keyword evidence="4" id="KW-0812">Transmembrane</keyword>
<name>A0A240U8P9_9BURK</name>
<sequence length="306" mass="31605">MPRPALYSSSRPTRRPAEPVAAVASAPQPSPPLAPPAEASATTVAPRNHLRALWATVVLLTALLLASVWLHPGTTPRRITQDDIDAAVLRTLETTTFPSPATAAVEAVAPSVVRVASYTRSKNGKKELERGIGTGVVIVDSGIILTNLHVVQGASRITVTFHDGLETTASITGVQPENDLAVLQAHKVPDDLAAAPLRSTQDLRAGDQVVAIGFPFGIGPSASAGVVSGLDREFDPPEGTRPLTNLIQFDAAANPGNSGGPLVTMDGEVVGIVTAILNPTEARTFIGIGFAVPIENAAAAVGMPPF</sequence>
<evidence type="ECO:0000256" key="4">
    <source>
        <dbReference type="SAM" id="Phobius"/>
    </source>
</evidence>
<dbReference type="PRINTS" id="PR00834">
    <property type="entry name" value="PROTEASES2C"/>
</dbReference>
<dbReference type="InterPro" id="IPR001940">
    <property type="entry name" value="Peptidase_S1C"/>
</dbReference>
<keyword evidence="4" id="KW-0472">Membrane</keyword>
<dbReference type="InterPro" id="IPR051201">
    <property type="entry name" value="Chloro_Bact_Ser_Proteases"/>
</dbReference>
<keyword evidence="2" id="KW-0378">Hydrolase</keyword>
<feature type="transmembrane region" description="Helical" evidence="4">
    <location>
        <begin position="52"/>
        <end position="70"/>
    </location>
</feature>
<dbReference type="EMBL" id="CP021361">
    <property type="protein sequence ID" value="ART53760.1"/>
    <property type="molecule type" value="Genomic_DNA"/>
</dbReference>
<dbReference type="SUPFAM" id="SSF50494">
    <property type="entry name" value="Trypsin-like serine proteases"/>
    <property type="match status" value="1"/>
</dbReference>
<feature type="compositionally biased region" description="Low complexity" evidence="3">
    <location>
        <begin position="18"/>
        <end position="27"/>
    </location>
</feature>
<gene>
    <name evidence="5" type="ORF">CBP34_17150</name>
</gene>
<accession>A0A240U8P9</accession>
<organism evidence="5 6">
    <name type="scientific">Acidovorax carolinensis</name>
    <dbReference type="NCBI Taxonomy" id="553814"/>
    <lineage>
        <taxon>Bacteria</taxon>
        <taxon>Pseudomonadati</taxon>
        <taxon>Pseudomonadota</taxon>
        <taxon>Betaproteobacteria</taxon>
        <taxon>Burkholderiales</taxon>
        <taxon>Comamonadaceae</taxon>
        <taxon>Acidovorax</taxon>
    </lineage>
</organism>
<reference evidence="5 6" key="1">
    <citation type="submission" date="2017-05" db="EMBL/GenBank/DDBJ databases">
        <title>Polyphasic characterization of four soil-derived phenanthrene-degrading Acidovorax strains and proposal of Acidovorax phenanthrenivorans sp. nov.</title>
        <authorList>
            <person name="Singleton D.R."/>
            <person name="Lee J."/>
            <person name="Dickey A.N."/>
            <person name="Stroud A."/>
            <person name="Scholl E.H."/>
            <person name="Wright F.A."/>
            <person name="Aitken M.D."/>
        </authorList>
    </citation>
    <scope>NUCLEOTIDE SEQUENCE [LARGE SCALE GENOMIC DNA]</scope>
    <source>
        <strain evidence="5">NA3</strain>
    </source>
</reference>